<keyword evidence="3" id="KW-1185">Reference proteome</keyword>
<sequence length="118" mass="12254">MTDLSGHRSRHGVGYDDRGVRDAVRAGLGFAAAGLLFLFTASLWMSTCTGSTVDALACGAPQRAGAAVGAPLILLAGAAWSLLRGARVRRDAPAWWAWQGAGWTLIALMTVSVFAALP</sequence>
<reference evidence="2 3" key="1">
    <citation type="journal article" date="2019" name="Emerg. Microbes Infect.">
        <title>Comprehensive subspecies identification of 175 nontuberculous mycobacteria species based on 7547 genomic profiles.</title>
        <authorList>
            <person name="Matsumoto Y."/>
            <person name="Kinjo T."/>
            <person name="Motooka D."/>
            <person name="Nabeya D."/>
            <person name="Jung N."/>
            <person name="Uechi K."/>
            <person name="Horii T."/>
            <person name="Iida T."/>
            <person name="Fujita J."/>
            <person name="Nakamura S."/>
        </authorList>
    </citation>
    <scope>NUCLEOTIDE SEQUENCE [LARGE SCALE GENOMIC DNA]</scope>
    <source>
        <strain evidence="2 3">JCM 13323</strain>
    </source>
</reference>
<evidence type="ECO:0000256" key="1">
    <source>
        <dbReference type="SAM" id="Phobius"/>
    </source>
</evidence>
<proteinExistence type="predicted"/>
<protein>
    <recommendedName>
        <fullName evidence="4">Transmembrane protein</fullName>
    </recommendedName>
</protein>
<evidence type="ECO:0008006" key="4">
    <source>
        <dbReference type="Google" id="ProtNLM"/>
    </source>
</evidence>
<name>A0A7I7MIF6_9MYCO</name>
<dbReference type="RefSeq" id="WP_163726318.1">
    <property type="nucleotide sequence ID" value="NZ_AP022574.1"/>
</dbReference>
<evidence type="ECO:0000313" key="2">
    <source>
        <dbReference type="EMBL" id="BBX71610.1"/>
    </source>
</evidence>
<accession>A0A7I7MIF6</accession>
<gene>
    <name evidence="2" type="ORF">MPSYJ_50710</name>
</gene>
<feature type="transmembrane region" description="Helical" evidence="1">
    <location>
        <begin position="95"/>
        <end position="117"/>
    </location>
</feature>
<evidence type="ECO:0000313" key="3">
    <source>
        <dbReference type="Proteomes" id="UP000466514"/>
    </source>
</evidence>
<keyword evidence="1" id="KW-0472">Membrane</keyword>
<dbReference type="KEGG" id="mpsc:MPSYJ_50710"/>
<dbReference type="AlphaFoldDB" id="A0A7I7MIF6"/>
<feature type="transmembrane region" description="Helical" evidence="1">
    <location>
        <begin position="64"/>
        <end position="83"/>
    </location>
</feature>
<dbReference type="EMBL" id="AP022574">
    <property type="protein sequence ID" value="BBX71610.1"/>
    <property type="molecule type" value="Genomic_DNA"/>
</dbReference>
<organism evidence="2 3">
    <name type="scientific">Mycolicibacterium psychrotolerans</name>
    <dbReference type="NCBI Taxonomy" id="216929"/>
    <lineage>
        <taxon>Bacteria</taxon>
        <taxon>Bacillati</taxon>
        <taxon>Actinomycetota</taxon>
        <taxon>Actinomycetes</taxon>
        <taxon>Mycobacteriales</taxon>
        <taxon>Mycobacteriaceae</taxon>
        <taxon>Mycolicibacterium</taxon>
    </lineage>
</organism>
<dbReference type="Proteomes" id="UP000466514">
    <property type="component" value="Chromosome"/>
</dbReference>
<keyword evidence="1" id="KW-0812">Transmembrane</keyword>
<keyword evidence="1" id="KW-1133">Transmembrane helix</keyword>
<feature type="transmembrane region" description="Helical" evidence="1">
    <location>
        <begin position="26"/>
        <end position="44"/>
    </location>
</feature>